<evidence type="ECO:0000256" key="1">
    <source>
        <dbReference type="SAM" id="MobiDB-lite"/>
    </source>
</evidence>
<sequence>METPVSSISQLASNLTSATVVSTTIDGSPRALAIDTGGNMEPLAAVPDAKLRLMCSFGGHIMPRPHDKALTYSSGETRLVVIDRRTSLASLRSRLSSMLLNGRSFTLKYQLPSEDLDSLVTITTDEDLENMIEEYDRATSSATATATQRIRLFLFANMLETAATMGSLLESAKSETWFVNALNQSGLLPRGLSDSAAVNNTLVNLDEAGEGEAEVQKPEADAGCVNNKQGGYITNGVISHQEMHMSSMPDSPMMEPAGGSSIGSSSSSPSTANLPPIRVRVSEDPRMEQQFAQMGFSNVDTQRNLEDGVGLMANRPMMVPSGMMTDSAMVYNNTPIDGATVAAAAMSNGQVSPHDDRSDPGVVAGYRKPPLPMQPVAIPQRGAGGYGLTSPDSVASDTSISSATSFSKPVYYQEQAPTMIRAPVTHSEITPVQTSHSIPQHEATSAQTTSHVLSQPSTYTTMDQQHQLPVQQPFLHQGVQYIPHPSQYIPVYPQQQQQNYPVYVMSVPQSQQYVPAGTPPLYPNSTPATNPRPEVAQNVYRAPISQSPQVQQQQQPQLHYMGYAGGSQQTANANPNYSTGAYEYTNPPNETMYYHAQRLPTNNAIPLASPYQSMTPAAAAAALADMSKQMSLASDKEQQQHIAASQPL</sequence>
<dbReference type="InterPro" id="IPR053793">
    <property type="entry name" value="PB1-like"/>
</dbReference>
<dbReference type="InterPro" id="IPR000270">
    <property type="entry name" value="PB1_dom"/>
</dbReference>
<dbReference type="PANTHER" id="PTHR31066:SF68">
    <property type="entry name" value="SERINE_THREONINE-PROTEIN KINASE YAKA-RELATED"/>
    <property type="match status" value="1"/>
</dbReference>
<protein>
    <recommendedName>
        <fullName evidence="2">PB1 domain-containing protein</fullName>
    </recommendedName>
</protein>
<reference evidence="3 4" key="1">
    <citation type="submission" date="2020-02" db="EMBL/GenBank/DDBJ databases">
        <authorList>
            <person name="Ma Q."/>
            <person name="Huang Y."/>
            <person name="Song X."/>
            <person name="Pei D."/>
        </authorList>
    </citation>
    <scope>NUCLEOTIDE SEQUENCE [LARGE SCALE GENOMIC DNA]</scope>
    <source>
        <strain evidence="3">Sxm20200214</strain>
        <tissue evidence="3">Leaf</tissue>
    </source>
</reference>
<dbReference type="OrthoDB" id="774308at2759"/>
<dbReference type="Gene3D" id="3.10.20.90">
    <property type="entry name" value="Phosphatidylinositol 3-kinase Catalytic Subunit, Chain A, domain 1"/>
    <property type="match status" value="1"/>
</dbReference>
<dbReference type="PROSITE" id="PS51745">
    <property type="entry name" value="PB1"/>
    <property type="match status" value="1"/>
</dbReference>
<dbReference type="Pfam" id="PF00564">
    <property type="entry name" value="PB1"/>
    <property type="match status" value="1"/>
</dbReference>
<dbReference type="SMART" id="SM00666">
    <property type="entry name" value="PB1"/>
    <property type="match status" value="1"/>
</dbReference>
<dbReference type="PANTHER" id="PTHR31066">
    <property type="entry name" value="OS05G0427100 PROTEIN-RELATED"/>
    <property type="match status" value="1"/>
</dbReference>
<accession>A0A8X7VV36</accession>
<dbReference type="Proteomes" id="UP000886595">
    <property type="component" value="Unassembled WGS sequence"/>
</dbReference>
<gene>
    <name evidence="3" type="ORF">Bca52824_020782</name>
</gene>
<evidence type="ECO:0000313" key="3">
    <source>
        <dbReference type="EMBL" id="KAG2317660.1"/>
    </source>
</evidence>
<dbReference type="InterPro" id="IPR053198">
    <property type="entry name" value="Gynoecium_Dev_Regulator"/>
</dbReference>
<dbReference type="EMBL" id="JAAMPC010000004">
    <property type="protein sequence ID" value="KAG2317660.1"/>
    <property type="molecule type" value="Genomic_DNA"/>
</dbReference>
<evidence type="ECO:0000313" key="4">
    <source>
        <dbReference type="Proteomes" id="UP000886595"/>
    </source>
</evidence>
<feature type="domain" description="PB1" evidence="2">
    <location>
        <begin position="50"/>
        <end position="155"/>
    </location>
</feature>
<feature type="region of interest" description="Disordered" evidence="1">
    <location>
        <begin position="627"/>
        <end position="648"/>
    </location>
</feature>
<name>A0A8X7VV36_BRACI</name>
<dbReference type="CDD" id="cd06410">
    <property type="entry name" value="PB1_UP2"/>
    <property type="match status" value="1"/>
</dbReference>
<organism evidence="3 4">
    <name type="scientific">Brassica carinata</name>
    <name type="common">Ethiopian mustard</name>
    <name type="synonym">Abyssinian cabbage</name>
    <dbReference type="NCBI Taxonomy" id="52824"/>
    <lineage>
        <taxon>Eukaryota</taxon>
        <taxon>Viridiplantae</taxon>
        <taxon>Streptophyta</taxon>
        <taxon>Embryophyta</taxon>
        <taxon>Tracheophyta</taxon>
        <taxon>Spermatophyta</taxon>
        <taxon>Magnoliopsida</taxon>
        <taxon>eudicotyledons</taxon>
        <taxon>Gunneridae</taxon>
        <taxon>Pentapetalae</taxon>
        <taxon>rosids</taxon>
        <taxon>malvids</taxon>
        <taxon>Brassicales</taxon>
        <taxon>Brassicaceae</taxon>
        <taxon>Brassiceae</taxon>
        <taxon>Brassica</taxon>
    </lineage>
</organism>
<comment type="caution">
    <text evidence="3">The sequence shown here is derived from an EMBL/GenBank/DDBJ whole genome shotgun (WGS) entry which is preliminary data.</text>
</comment>
<dbReference type="SUPFAM" id="SSF54277">
    <property type="entry name" value="CAD &amp; PB1 domains"/>
    <property type="match status" value="1"/>
</dbReference>
<dbReference type="AlphaFoldDB" id="A0A8X7VV36"/>
<keyword evidence="4" id="KW-1185">Reference proteome</keyword>
<feature type="region of interest" description="Disordered" evidence="1">
    <location>
        <begin position="245"/>
        <end position="273"/>
    </location>
</feature>
<evidence type="ECO:0000259" key="2">
    <source>
        <dbReference type="PROSITE" id="PS51745"/>
    </source>
</evidence>
<feature type="compositionally biased region" description="Low complexity" evidence="1">
    <location>
        <begin position="245"/>
        <end position="270"/>
    </location>
</feature>
<proteinExistence type="predicted"/>